<proteinExistence type="predicted"/>
<reference evidence="1 2" key="1">
    <citation type="journal article" date="2021" name="BMC Genomics">
        <title>Datura genome reveals duplications of psychoactive alkaloid biosynthetic genes and high mutation rate following tissue culture.</title>
        <authorList>
            <person name="Rajewski A."/>
            <person name="Carter-House D."/>
            <person name="Stajich J."/>
            <person name="Litt A."/>
        </authorList>
    </citation>
    <scope>NUCLEOTIDE SEQUENCE [LARGE SCALE GENOMIC DNA]</scope>
    <source>
        <strain evidence="1">AR-01</strain>
    </source>
</reference>
<feature type="non-terminal residue" evidence="1">
    <location>
        <position position="111"/>
    </location>
</feature>
<name>A0ABS8Y4C9_DATST</name>
<accession>A0ABS8Y4C9</accession>
<evidence type="ECO:0000313" key="1">
    <source>
        <dbReference type="EMBL" id="MCE5166276.1"/>
    </source>
</evidence>
<organism evidence="1 2">
    <name type="scientific">Datura stramonium</name>
    <name type="common">Jimsonweed</name>
    <name type="synonym">Common thornapple</name>
    <dbReference type="NCBI Taxonomy" id="4076"/>
    <lineage>
        <taxon>Eukaryota</taxon>
        <taxon>Viridiplantae</taxon>
        <taxon>Streptophyta</taxon>
        <taxon>Embryophyta</taxon>
        <taxon>Tracheophyta</taxon>
        <taxon>Spermatophyta</taxon>
        <taxon>Magnoliopsida</taxon>
        <taxon>eudicotyledons</taxon>
        <taxon>Gunneridae</taxon>
        <taxon>Pentapetalae</taxon>
        <taxon>asterids</taxon>
        <taxon>lamiids</taxon>
        <taxon>Solanales</taxon>
        <taxon>Solanaceae</taxon>
        <taxon>Solanoideae</taxon>
        <taxon>Datureae</taxon>
        <taxon>Datura</taxon>
    </lineage>
</organism>
<comment type="caution">
    <text evidence="1">The sequence shown here is derived from an EMBL/GenBank/DDBJ whole genome shotgun (WGS) entry which is preliminary data.</text>
</comment>
<dbReference type="EMBL" id="JACEIK010020877">
    <property type="protein sequence ID" value="MCE5166276.1"/>
    <property type="molecule type" value="Genomic_DNA"/>
</dbReference>
<evidence type="ECO:0000313" key="2">
    <source>
        <dbReference type="Proteomes" id="UP000823775"/>
    </source>
</evidence>
<gene>
    <name evidence="1" type="ORF">HAX54_016714</name>
</gene>
<keyword evidence="2" id="KW-1185">Reference proteome</keyword>
<dbReference type="Proteomes" id="UP000823775">
    <property type="component" value="Unassembled WGS sequence"/>
</dbReference>
<sequence length="111" mass="12228">MKFYVFFGRGRWTVRERGENGGEGAGFNAVVVGGGRRKNKKGEGSVRDWIASVFDFGGLSKIMVGVEHLVFHGWFRSEQGGVRLWCGGSGFQKIGSVDGPWWRGEATGQKE</sequence>
<protein>
    <submittedName>
        <fullName evidence="1">Uncharacterized protein</fullName>
    </submittedName>
</protein>